<keyword evidence="2" id="KW-0442">Lipid degradation</keyword>
<feature type="compositionally biased region" description="Basic residues" evidence="3">
    <location>
        <begin position="351"/>
        <end position="364"/>
    </location>
</feature>
<keyword evidence="6" id="KW-1185">Reference proteome</keyword>
<feature type="domain" description="PNPLA" evidence="4">
    <location>
        <begin position="5"/>
        <end position="190"/>
    </location>
</feature>
<dbReference type="PROSITE" id="PS51257">
    <property type="entry name" value="PROKAR_LIPOPROTEIN"/>
    <property type="match status" value="1"/>
</dbReference>
<feature type="active site" description="Nucleophile" evidence="2">
    <location>
        <position position="42"/>
    </location>
</feature>
<dbReference type="EMBL" id="CP011371">
    <property type="protein sequence ID" value="AKJ27859.1"/>
    <property type="molecule type" value="Genomic_DNA"/>
</dbReference>
<proteinExistence type="predicted"/>
<evidence type="ECO:0000256" key="1">
    <source>
        <dbReference type="ARBA" id="ARBA00023098"/>
    </source>
</evidence>
<dbReference type="KEGG" id="pbh:AAW51_1168"/>
<dbReference type="STRING" id="413882.AAW51_1168"/>
<sequence length="364" mass="39319">MKVIVLLQGGGSLGAFACGVWKALSSLLQQRQAVLQGVAGSSIGSINAAVIARHHHQPDLGAGALESLWRDRLATPSFPFLGPALDVGPWAAAVPSASLRSWNGVLTGLLIGNRGLYQSVPAHWLPYAAFYRAKMPLLDRSRMMDTLEQVLGSYGSAPGGGPLLGVAAVDVMDGMLRLFDSDQQPILPLHLAASSAIPVMFAPVEIDGRLYWDGDMTRASLVPLMLQRLRETGRWRDDDEETLVVSVEQMPRQSGAPPVAGLELATRMLELLQVDKFVGDRETGSLRHQVLRIRREPLPHDGVSGHFDYSPERVDELIAEGERQAWEAWQAHAASTAVHAEPAPPLPAASRARKTGSRAAPRAR</sequence>
<dbReference type="PROSITE" id="PS51635">
    <property type="entry name" value="PNPLA"/>
    <property type="match status" value="1"/>
</dbReference>
<evidence type="ECO:0000256" key="2">
    <source>
        <dbReference type="PROSITE-ProRule" id="PRU01161"/>
    </source>
</evidence>
<keyword evidence="1 2" id="KW-0443">Lipid metabolism</keyword>
<dbReference type="Proteomes" id="UP000035352">
    <property type="component" value="Chromosome"/>
</dbReference>
<evidence type="ECO:0000256" key="3">
    <source>
        <dbReference type="SAM" id="MobiDB-lite"/>
    </source>
</evidence>
<feature type="region of interest" description="Disordered" evidence="3">
    <location>
        <begin position="332"/>
        <end position="364"/>
    </location>
</feature>
<evidence type="ECO:0000313" key="6">
    <source>
        <dbReference type="Proteomes" id="UP000035352"/>
    </source>
</evidence>
<comment type="caution">
    <text evidence="2">Lacks conserved residue(s) required for the propagation of feature annotation.</text>
</comment>
<dbReference type="InterPro" id="IPR016035">
    <property type="entry name" value="Acyl_Trfase/lysoPLipase"/>
</dbReference>
<dbReference type="InterPro" id="IPR002641">
    <property type="entry name" value="PNPLA_dom"/>
</dbReference>
<feature type="active site" description="Proton acceptor" evidence="2">
    <location>
        <position position="173"/>
    </location>
</feature>
<reference evidence="5 6" key="1">
    <citation type="submission" date="2015-05" db="EMBL/GenBank/DDBJ databases">
        <authorList>
            <person name="Tang B."/>
            <person name="Yu Y."/>
        </authorList>
    </citation>
    <scope>NUCLEOTIDE SEQUENCE [LARGE SCALE GENOMIC DNA]</scope>
    <source>
        <strain evidence="5 6">DSM 7029</strain>
    </source>
</reference>
<evidence type="ECO:0000313" key="5">
    <source>
        <dbReference type="EMBL" id="AKJ27859.1"/>
    </source>
</evidence>
<feature type="short sequence motif" description="GXSXG" evidence="2">
    <location>
        <begin position="40"/>
        <end position="44"/>
    </location>
</feature>
<dbReference type="SUPFAM" id="SSF52151">
    <property type="entry name" value="FabD/lysophospholipase-like"/>
    <property type="match status" value="1"/>
</dbReference>
<dbReference type="Pfam" id="PF01734">
    <property type="entry name" value="Patatin"/>
    <property type="match status" value="1"/>
</dbReference>
<organism evidence="5 6">
    <name type="scientific">Caldimonas brevitalea</name>
    <dbReference type="NCBI Taxonomy" id="413882"/>
    <lineage>
        <taxon>Bacteria</taxon>
        <taxon>Pseudomonadati</taxon>
        <taxon>Pseudomonadota</taxon>
        <taxon>Betaproteobacteria</taxon>
        <taxon>Burkholderiales</taxon>
        <taxon>Sphaerotilaceae</taxon>
        <taxon>Caldimonas</taxon>
    </lineage>
</organism>
<gene>
    <name evidence="5" type="ORF">AAW51_1168</name>
</gene>
<dbReference type="GO" id="GO:0016787">
    <property type="term" value="F:hydrolase activity"/>
    <property type="evidence" value="ECO:0007669"/>
    <property type="project" value="UniProtKB-UniRule"/>
</dbReference>
<evidence type="ECO:0000259" key="4">
    <source>
        <dbReference type="PROSITE" id="PS51635"/>
    </source>
</evidence>
<dbReference type="RefSeq" id="WP_047193854.1">
    <property type="nucleotide sequence ID" value="NZ_CP011371.1"/>
</dbReference>
<accession>A0A0G3BEM7</accession>
<protein>
    <submittedName>
        <fullName evidence="5">NTE family protein</fullName>
    </submittedName>
</protein>
<dbReference type="GO" id="GO:0016042">
    <property type="term" value="P:lipid catabolic process"/>
    <property type="evidence" value="ECO:0007669"/>
    <property type="project" value="UniProtKB-UniRule"/>
</dbReference>
<dbReference type="AlphaFoldDB" id="A0A0G3BEM7"/>
<name>A0A0G3BEM7_9BURK</name>
<dbReference type="OrthoDB" id="9770965at2"/>
<dbReference type="Gene3D" id="3.40.1090.10">
    <property type="entry name" value="Cytosolic phospholipase A2 catalytic domain"/>
    <property type="match status" value="2"/>
</dbReference>
<feature type="short sequence motif" description="GXGXXG" evidence="2">
    <location>
        <begin position="9"/>
        <end position="14"/>
    </location>
</feature>
<keyword evidence="2" id="KW-0378">Hydrolase</keyword>